<evidence type="ECO:0000256" key="10">
    <source>
        <dbReference type="ARBA" id="ARBA00066687"/>
    </source>
</evidence>
<keyword evidence="3 13" id="KW-0521">NADP</keyword>
<evidence type="ECO:0000256" key="8">
    <source>
        <dbReference type="ARBA" id="ARBA00023264"/>
    </source>
</evidence>
<feature type="binding site" evidence="16">
    <location>
        <position position="148"/>
    </location>
    <ligand>
        <name>NAD(+)</name>
        <dbReference type="ChEBI" id="CHEBI:57540"/>
    </ligand>
</feature>
<keyword evidence="2 13" id="KW-0444">Lipid biosynthesis</keyword>
<dbReference type="InterPro" id="IPR006109">
    <property type="entry name" value="G3P_DH_NAD-dep_C"/>
</dbReference>
<dbReference type="GO" id="GO:0005829">
    <property type="term" value="C:cytosol"/>
    <property type="evidence" value="ECO:0007669"/>
    <property type="project" value="TreeGrafter"/>
</dbReference>
<dbReference type="GO" id="GO:0005975">
    <property type="term" value="P:carbohydrate metabolic process"/>
    <property type="evidence" value="ECO:0007669"/>
    <property type="project" value="InterPro"/>
</dbReference>
<accession>A0AB39V701</accession>
<comment type="catalytic activity">
    <reaction evidence="9">
        <text>sn-glycerol 3-phosphate + NADP(+) = dihydroxyacetone phosphate + NADPH + H(+)</text>
        <dbReference type="Rhea" id="RHEA:11096"/>
        <dbReference type="ChEBI" id="CHEBI:15378"/>
        <dbReference type="ChEBI" id="CHEBI:57597"/>
        <dbReference type="ChEBI" id="CHEBI:57642"/>
        <dbReference type="ChEBI" id="CHEBI:57783"/>
        <dbReference type="ChEBI" id="CHEBI:58349"/>
        <dbReference type="EC" id="1.1.1.94"/>
    </reaction>
    <physiologicalReaction direction="right-to-left" evidence="9">
        <dbReference type="Rhea" id="RHEA:11098"/>
    </physiologicalReaction>
</comment>
<dbReference type="AlphaFoldDB" id="A0AB39V701"/>
<dbReference type="PANTHER" id="PTHR11728:SF1">
    <property type="entry name" value="GLYCEROL-3-PHOSPHATE DEHYDROGENASE [NAD(+)] 2, CHLOROPLASTIC"/>
    <property type="match status" value="1"/>
</dbReference>
<dbReference type="GO" id="GO:0047952">
    <property type="term" value="F:glycerol-3-phosphate dehydrogenase [NAD(P)+] activity"/>
    <property type="evidence" value="ECO:0007669"/>
    <property type="project" value="UniProtKB-UniRule"/>
</dbReference>
<evidence type="ECO:0000256" key="13">
    <source>
        <dbReference type="HAMAP-Rule" id="MF_00394"/>
    </source>
</evidence>
<keyword evidence="4 13" id="KW-0560">Oxidoreductase</keyword>
<evidence type="ECO:0000256" key="16">
    <source>
        <dbReference type="PIRSR" id="PIRSR000114-3"/>
    </source>
</evidence>
<dbReference type="SUPFAM" id="SSF48179">
    <property type="entry name" value="6-phosphogluconate dehydrogenase C-terminal domain-like"/>
    <property type="match status" value="1"/>
</dbReference>
<dbReference type="PIRSF" id="PIRSF000114">
    <property type="entry name" value="Glycerol-3-P_dh"/>
    <property type="match status" value="1"/>
</dbReference>
<feature type="binding site" evidence="13">
    <location>
        <position position="146"/>
    </location>
    <ligand>
        <name>sn-glycerol 3-phosphate</name>
        <dbReference type="ChEBI" id="CHEBI:57597"/>
    </ligand>
</feature>
<evidence type="ECO:0000256" key="6">
    <source>
        <dbReference type="ARBA" id="ARBA00023098"/>
    </source>
</evidence>
<dbReference type="InterPro" id="IPR008927">
    <property type="entry name" value="6-PGluconate_DH-like_C_sf"/>
</dbReference>
<feature type="binding site" evidence="13">
    <location>
        <position position="289"/>
    </location>
    <ligand>
        <name>NADPH</name>
        <dbReference type="ChEBI" id="CHEBI:57783"/>
    </ligand>
</feature>
<dbReference type="NCBIfam" id="NF000942">
    <property type="entry name" value="PRK00094.1-4"/>
    <property type="match status" value="1"/>
</dbReference>
<evidence type="ECO:0000256" key="15">
    <source>
        <dbReference type="PIRSR" id="PIRSR000114-2"/>
    </source>
</evidence>
<feature type="active site" description="Proton acceptor" evidence="13 14">
    <location>
        <position position="199"/>
    </location>
</feature>
<feature type="binding site" evidence="13">
    <location>
        <position position="252"/>
    </location>
    <ligand>
        <name>sn-glycerol 3-phosphate</name>
        <dbReference type="ChEBI" id="CHEBI:57597"/>
    </ligand>
</feature>
<dbReference type="Gene3D" id="3.40.50.720">
    <property type="entry name" value="NAD(P)-binding Rossmann-like Domain"/>
    <property type="match status" value="1"/>
</dbReference>
<feature type="binding site" evidence="13">
    <location>
        <position position="34"/>
    </location>
    <ligand>
        <name>NADPH</name>
        <dbReference type="ChEBI" id="CHEBI:57783"/>
    </ligand>
</feature>
<dbReference type="SUPFAM" id="SSF51735">
    <property type="entry name" value="NAD(P)-binding Rossmann-fold domains"/>
    <property type="match status" value="1"/>
</dbReference>
<feature type="binding site" evidence="13">
    <location>
        <position position="264"/>
    </location>
    <ligand>
        <name>sn-glycerol 3-phosphate</name>
        <dbReference type="ChEBI" id="CHEBI:57597"/>
    </ligand>
</feature>
<dbReference type="GO" id="GO:0046167">
    <property type="term" value="P:glycerol-3-phosphate biosynthetic process"/>
    <property type="evidence" value="ECO:0007669"/>
    <property type="project" value="UniProtKB-UniRule"/>
</dbReference>
<keyword evidence="6 13" id="KW-0443">Lipid metabolism</keyword>
<feature type="binding site" evidence="13">
    <location>
        <position position="262"/>
    </location>
    <ligand>
        <name>sn-glycerol 3-phosphate</name>
        <dbReference type="ChEBI" id="CHEBI:57597"/>
    </ligand>
</feature>
<dbReference type="InterPro" id="IPR006168">
    <property type="entry name" value="G3P_DH_NAD-dep"/>
</dbReference>
<evidence type="ECO:0000259" key="19">
    <source>
        <dbReference type="Pfam" id="PF07479"/>
    </source>
</evidence>
<evidence type="ECO:0000256" key="12">
    <source>
        <dbReference type="ARBA" id="ARBA00080511"/>
    </source>
</evidence>
<evidence type="ECO:0000256" key="9">
    <source>
        <dbReference type="ARBA" id="ARBA00052716"/>
    </source>
</evidence>
<feature type="domain" description="Glycerol-3-phosphate dehydrogenase NAD-dependent C-terminal" evidence="19">
    <location>
        <begin position="188"/>
        <end position="326"/>
    </location>
</feature>
<dbReference type="GO" id="GO:0008654">
    <property type="term" value="P:phospholipid biosynthetic process"/>
    <property type="evidence" value="ECO:0007669"/>
    <property type="project" value="UniProtKB-KW"/>
</dbReference>
<feature type="binding site" evidence="13">
    <location>
        <position position="263"/>
    </location>
    <ligand>
        <name>NADPH</name>
        <dbReference type="ChEBI" id="CHEBI:57783"/>
    </ligand>
</feature>
<feature type="domain" description="Glycerol-3-phosphate dehydrogenase NAD-dependent N-terminal" evidence="18">
    <location>
        <begin position="6"/>
        <end position="168"/>
    </location>
</feature>
<comment type="similarity">
    <text evidence="1 13 17">Belongs to the NAD-dependent glycerol-3-phosphate dehydrogenase family.</text>
</comment>
<dbReference type="InterPro" id="IPR036291">
    <property type="entry name" value="NAD(P)-bd_dom_sf"/>
</dbReference>
<feature type="binding site" evidence="13">
    <location>
        <position position="114"/>
    </location>
    <ligand>
        <name>sn-glycerol 3-phosphate</name>
        <dbReference type="ChEBI" id="CHEBI:57597"/>
    </ligand>
</feature>
<evidence type="ECO:0000256" key="3">
    <source>
        <dbReference type="ARBA" id="ARBA00022857"/>
    </source>
</evidence>
<feature type="binding site" evidence="13">
    <location>
        <position position="14"/>
    </location>
    <ligand>
        <name>NADPH</name>
        <dbReference type="ChEBI" id="CHEBI:57783"/>
    </ligand>
</feature>
<dbReference type="PRINTS" id="PR00077">
    <property type="entry name" value="GPDHDRGNASE"/>
</dbReference>
<organism evidence="20">
    <name type="scientific">Leptotrichia alba</name>
    <dbReference type="NCBI Taxonomy" id="3239304"/>
    <lineage>
        <taxon>Bacteria</taxon>
        <taxon>Fusobacteriati</taxon>
        <taxon>Fusobacteriota</taxon>
        <taxon>Fusobacteriia</taxon>
        <taxon>Fusobacteriales</taxon>
        <taxon>Leptotrichiaceae</taxon>
        <taxon>Leptotrichia</taxon>
    </lineage>
</organism>
<name>A0AB39V701_9FUSO</name>
<comment type="function">
    <text evidence="13">Catalyzes the reduction of the glycolytic intermediate dihydroxyacetone phosphate (DHAP) to sn-glycerol 3-phosphate (G3P), the key precursor for phospholipid synthesis.</text>
</comment>
<dbReference type="InterPro" id="IPR013328">
    <property type="entry name" value="6PGD_dom2"/>
</dbReference>
<reference evidence="20" key="1">
    <citation type="submission" date="2024-07" db="EMBL/GenBank/DDBJ databases">
        <authorList>
            <person name="Li X.-J."/>
            <person name="Wang X."/>
        </authorList>
    </citation>
    <scope>NUCLEOTIDE SEQUENCE</scope>
    <source>
        <strain evidence="20">HSP-536</strain>
    </source>
</reference>
<dbReference type="NCBIfam" id="NF000940">
    <property type="entry name" value="PRK00094.1-2"/>
    <property type="match status" value="1"/>
</dbReference>
<evidence type="ECO:0000313" key="20">
    <source>
        <dbReference type="EMBL" id="XDU63430.1"/>
    </source>
</evidence>
<dbReference type="KEGG" id="lala:AB8B28_05650"/>
<dbReference type="PANTHER" id="PTHR11728">
    <property type="entry name" value="GLYCEROL-3-PHOSPHATE DEHYDROGENASE"/>
    <property type="match status" value="1"/>
</dbReference>
<evidence type="ECO:0000259" key="18">
    <source>
        <dbReference type="Pfam" id="PF01210"/>
    </source>
</evidence>
<dbReference type="GO" id="GO:0006650">
    <property type="term" value="P:glycerophospholipid metabolic process"/>
    <property type="evidence" value="ECO:0007669"/>
    <property type="project" value="UniProtKB-UniRule"/>
</dbReference>
<dbReference type="RefSeq" id="WP_369717538.1">
    <property type="nucleotide sequence ID" value="NZ_CP165647.1"/>
</dbReference>
<feature type="binding site" evidence="13">
    <location>
        <position position="13"/>
    </location>
    <ligand>
        <name>NADPH</name>
        <dbReference type="ChEBI" id="CHEBI:57783"/>
    </ligand>
</feature>
<proteinExistence type="inferred from homology"/>
<evidence type="ECO:0000256" key="7">
    <source>
        <dbReference type="ARBA" id="ARBA00023209"/>
    </source>
</evidence>
<evidence type="ECO:0000256" key="4">
    <source>
        <dbReference type="ARBA" id="ARBA00023002"/>
    </source>
</evidence>
<comment type="subcellular location">
    <subcellularLocation>
        <location evidence="13">Cytoplasm</location>
    </subcellularLocation>
</comment>
<keyword evidence="13" id="KW-0547">Nucleotide-binding</keyword>
<feature type="binding site" evidence="15">
    <location>
        <position position="114"/>
    </location>
    <ligand>
        <name>substrate</name>
    </ligand>
</feature>
<feature type="binding site" evidence="13">
    <location>
        <position position="148"/>
    </location>
    <ligand>
        <name>NADPH</name>
        <dbReference type="ChEBI" id="CHEBI:57783"/>
    </ligand>
</feature>
<comment type="catalytic activity">
    <reaction evidence="13">
        <text>sn-glycerol 3-phosphate + NAD(+) = dihydroxyacetone phosphate + NADH + H(+)</text>
        <dbReference type="Rhea" id="RHEA:11092"/>
        <dbReference type="ChEBI" id="CHEBI:15378"/>
        <dbReference type="ChEBI" id="CHEBI:57540"/>
        <dbReference type="ChEBI" id="CHEBI:57597"/>
        <dbReference type="ChEBI" id="CHEBI:57642"/>
        <dbReference type="ChEBI" id="CHEBI:57945"/>
        <dbReference type="EC" id="1.1.1.94"/>
    </reaction>
</comment>
<feature type="binding site" evidence="13">
    <location>
        <position position="144"/>
    </location>
    <ligand>
        <name>sn-glycerol 3-phosphate</name>
        <dbReference type="ChEBI" id="CHEBI:57597"/>
    </ligand>
</feature>
<dbReference type="GO" id="GO:0051287">
    <property type="term" value="F:NAD binding"/>
    <property type="evidence" value="ECO:0007669"/>
    <property type="project" value="InterPro"/>
</dbReference>
<protein>
    <recommendedName>
        <fullName evidence="11 13">Glycerol-3-phosphate dehydrogenase [NAD(P)+]</fullName>
        <ecNumber evidence="10 13">1.1.1.94</ecNumber>
    </recommendedName>
    <alternativeName>
        <fullName evidence="13">NAD(P)(+)-dependent glycerol-3-phosphate dehydrogenase</fullName>
    </alternativeName>
    <alternativeName>
        <fullName evidence="12 13">NAD(P)H-dependent dihydroxyacetone-phosphate reductase</fullName>
    </alternativeName>
</protein>
<dbReference type="FunFam" id="3.40.50.720:FF:000019">
    <property type="entry name" value="Glycerol-3-phosphate dehydrogenase [NAD(P)+]"/>
    <property type="match status" value="1"/>
</dbReference>
<keyword evidence="13" id="KW-0963">Cytoplasm</keyword>
<dbReference type="GO" id="GO:0046168">
    <property type="term" value="P:glycerol-3-phosphate catabolic process"/>
    <property type="evidence" value="ECO:0007669"/>
    <property type="project" value="InterPro"/>
</dbReference>
<feature type="binding site" evidence="15">
    <location>
        <begin position="263"/>
        <end position="264"/>
    </location>
    <ligand>
        <name>substrate</name>
    </ligand>
</feature>
<feature type="binding site" evidence="13">
    <location>
        <position position="263"/>
    </location>
    <ligand>
        <name>sn-glycerol 3-phosphate</name>
        <dbReference type="ChEBI" id="CHEBI:57597"/>
    </ligand>
</feature>
<feature type="binding site" evidence="13">
    <location>
        <position position="287"/>
    </location>
    <ligand>
        <name>NADPH</name>
        <dbReference type="ChEBI" id="CHEBI:57783"/>
    </ligand>
</feature>
<evidence type="ECO:0000256" key="1">
    <source>
        <dbReference type="ARBA" id="ARBA00011009"/>
    </source>
</evidence>
<dbReference type="FunFam" id="1.10.1040.10:FF:000001">
    <property type="entry name" value="Glycerol-3-phosphate dehydrogenase [NAD(P)+]"/>
    <property type="match status" value="1"/>
</dbReference>
<keyword evidence="8 13" id="KW-1208">Phospholipid metabolism</keyword>
<comment type="caution">
    <text evidence="13">Lacks conserved residue(s) required for the propagation of feature annotation.</text>
</comment>
<dbReference type="Gene3D" id="1.10.1040.10">
    <property type="entry name" value="N-(1-d-carboxylethyl)-l-norvaline Dehydrogenase, domain 2"/>
    <property type="match status" value="1"/>
</dbReference>
<feature type="binding site" evidence="16">
    <location>
        <begin position="10"/>
        <end position="15"/>
    </location>
    <ligand>
        <name>NAD(+)</name>
        <dbReference type="ChEBI" id="CHEBI:57540"/>
    </ligand>
</feature>
<gene>
    <name evidence="13" type="primary">gpsA</name>
    <name evidence="20" type="ORF">AB8B28_05650</name>
</gene>
<feature type="binding site" evidence="13">
    <location>
        <position position="199"/>
    </location>
    <ligand>
        <name>sn-glycerol 3-phosphate</name>
        <dbReference type="ChEBI" id="CHEBI:57597"/>
    </ligand>
</feature>
<dbReference type="InterPro" id="IPR011128">
    <property type="entry name" value="G3P_DH_NAD-dep_N"/>
</dbReference>
<evidence type="ECO:0000256" key="17">
    <source>
        <dbReference type="RuleBase" id="RU000437"/>
    </source>
</evidence>
<comment type="pathway">
    <text evidence="13">Membrane lipid metabolism; glycerophospholipid metabolism.</text>
</comment>
<feature type="binding site" evidence="16">
    <location>
        <position position="263"/>
    </location>
    <ligand>
        <name>NAD(+)</name>
        <dbReference type="ChEBI" id="CHEBI:57540"/>
    </ligand>
</feature>
<sequence>MKNKNILVIGGGSWGTCLSKLLLENGHNVYLWEHNEKVREVIRNTKENPQFLPNIKLPDNLSVVDDYGEVLENPEKYGKIDILLLATPTQFLRTILKRLKKFLNYNIILVNVAKGLEIASKKRISEIVAEELENKEYSYVLLAGPTHAEEVAQKLPSAILSVSENEEAAKTVQATFSNLYFRVYTGTDLMGAELAGALKNCLAIAAGIADGMGYGDNTKAALITRGINEMFEIAKYYNANPKTFMGLSGLGDIIVTCTSKHSRNRYVGEKLGQGEKIEDIISHMNMVSEGAETIKALYKIIKENNLKAPIFTALYEVIYEGKPVLELESTFMSRDLKSEFLN</sequence>
<evidence type="ECO:0000256" key="5">
    <source>
        <dbReference type="ARBA" id="ARBA00023027"/>
    </source>
</evidence>
<evidence type="ECO:0000256" key="2">
    <source>
        <dbReference type="ARBA" id="ARBA00022516"/>
    </source>
</evidence>
<dbReference type="EMBL" id="CP165647">
    <property type="protein sequence ID" value="XDU63430.1"/>
    <property type="molecule type" value="Genomic_DNA"/>
</dbReference>
<dbReference type="EC" id="1.1.1.94" evidence="10 13"/>
<evidence type="ECO:0000256" key="11">
    <source>
        <dbReference type="ARBA" id="ARBA00069372"/>
    </source>
</evidence>
<dbReference type="HAMAP" id="MF_00394">
    <property type="entry name" value="NAD_Glyc3P_dehydrog"/>
    <property type="match status" value="1"/>
</dbReference>
<keyword evidence="7 13" id="KW-0594">Phospholipid biosynthesis</keyword>
<feature type="binding site" evidence="13">
    <location>
        <position position="114"/>
    </location>
    <ligand>
        <name>NADPH</name>
        <dbReference type="ChEBI" id="CHEBI:57783"/>
    </ligand>
</feature>
<evidence type="ECO:0000256" key="14">
    <source>
        <dbReference type="PIRSR" id="PIRSR000114-1"/>
    </source>
</evidence>
<feature type="binding site" evidence="16">
    <location>
        <position position="91"/>
    </location>
    <ligand>
        <name>NAD(+)</name>
        <dbReference type="ChEBI" id="CHEBI:57540"/>
    </ligand>
</feature>
<keyword evidence="5 13" id="KW-0520">NAD</keyword>
<dbReference type="Pfam" id="PF07479">
    <property type="entry name" value="NAD_Gly3P_dh_C"/>
    <property type="match status" value="1"/>
</dbReference>
<dbReference type="Pfam" id="PF01210">
    <property type="entry name" value="NAD_Gly3P_dh_N"/>
    <property type="match status" value="1"/>
</dbReference>